<dbReference type="EMBL" id="GU943112">
    <property type="protein sequence ID" value="ADD95984.1"/>
    <property type="molecule type" value="Genomic_DNA"/>
</dbReference>
<dbReference type="AlphaFoldDB" id="D6PJT3"/>
<sequence>MPKHKKAWIKPKVIIIDIGKCKYCHQEMTNQESFVAFYPRGKAHYVCMKKADEDKTYENESKFDW</sequence>
<proteinExistence type="predicted"/>
<organism evidence="1">
    <name type="scientific">uncultured organism MedDCM-OCT-S04-C100</name>
    <dbReference type="NCBI Taxonomy" id="743605"/>
    <lineage>
        <taxon>unclassified sequences</taxon>
        <taxon>environmental samples</taxon>
    </lineage>
</organism>
<protein>
    <submittedName>
        <fullName evidence="1">Uncharacterized protein</fullName>
    </submittedName>
</protein>
<name>D6PJT3_9ZZZZ</name>
<reference evidence="1" key="1">
    <citation type="journal article" date="2010" name="ISME J.">
        <title>Metagenome of the Mediterranean deep chlorophyll maximum studied by direct and fosmid library 454 pyrosequencing.</title>
        <authorList>
            <person name="Ghai R."/>
            <person name="Martin-Cuadrado A.B."/>
            <person name="Molto A.G."/>
            <person name="Heredia I.G."/>
            <person name="Cabrera R."/>
            <person name="Martin J."/>
            <person name="Verdu M."/>
            <person name="Deschamps P."/>
            <person name="Moreira D."/>
            <person name="Lopez-Garcia P."/>
            <person name="Mira A."/>
            <person name="Rodriguez-Valera F."/>
        </authorList>
    </citation>
    <scope>NUCLEOTIDE SEQUENCE</scope>
</reference>
<evidence type="ECO:0000313" key="1">
    <source>
        <dbReference type="EMBL" id="ADD95984.1"/>
    </source>
</evidence>
<accession>D6PJT3</accession>